<organism evidence="3 4">
    <name type="scientific">Psilocybe cf. subviscida</name>
    <dbReference type="NCBI Taxonomy" id="2480587"/>
    <lineage>
        <taxon>Eukaryota</taxon>
        <taxon>Fungi</taxon>
        <taxon>Dikarya</taxon>
        <taxon>Basidiomycota</taxon>
        <taxon>Agaricomycotina</taxon>
        <taxon>Agaricomycetes</taxon>
        <taxon>Agaricomycetidae</taxon>
        <taxon>Agaricales</taxon>
        <taxon>Agaricineae</taxon>
        <taxon>Strophariaceae</taxon>
        <taxon>Psilocybe</taxon>
    </lineage>
</organism>
<evidence type="ECO:0000259" key="2">
    <source>
        <dbReference type="PROSITE" id="PS50837"/>
    </source>
</evidence>
<dbReference type="SUPFAM" id="SSF52540">
    <property type="entry name" value="P-loop containing nucleoside triphosphate hydrolases"/>
    <property type="match status" value="1"/>
</dbReference>
<protein>
    <recommendedName>
        <fullName evidence="2">NACHT domain-containing protein</fullName>
    </recommendedName>
</protein>
<dbReference type="PANTHER" id="PTHR10039">
    <property type="entry name" value="AMELOGENIN"/>
    <property type="match status" value="1"/>
</dbReference>
<feature type="domain" description="NACHT" evidence="2">
    <location>
        <begin position="91"/>
        <end position="220"/>
    </location>
</feature>
<dbReference type="PANTHER" id="PTHR10039:SF14">
    <property type="entry name" value="NACHT DOMAIN-CONTAINING PROTEIN"/>
    <property type="match status" value="1"/>
</dbReference>
<dbReference type="OrthoDB" id="7464126at2759"/>
<accession>A0A8H5BRE3</accession>
<gene>
    <name evidence="3" type="ORF">D9619_004972</name>
</gene>
<dbReference type="InterPro" id="IPR027417">
    <property type="entry name" value="P-loop_NTPase"/>
</dbReference>
<keyword evidence="1" id="KW-0677">Repeat</keyword>
<name>A0A8H5BRE3_9AGAR</name>
<dbReference type="CDD" id="cd02019">
    <property type="entry name" value="NK"/>
    <property type="match status" value="1"/>
</dbReference>
<sequence length="801" mass="89473">MSILQGATHVAITGGTQIAAGPGSCVTINHGGQAGGSSAFQNLSATAAHTAMHDSSARFDAPLCHRNTRTSYLDVLERWMLGHGEEHADARLIWLTGGAGAGKSAIMQSIVERCAQDAVILGTFFFSRADASRDYAEVLIPTLAYQLARAFPAYELLVRPLLYLIESGVIDSTKRLRGVFVIDGLDECDDPQKQALIIHAVAAILSDNVGPISFLIASRPEVAISRAFQRENTLRSMLATITLDDNDEASSDIRQYIEDSFLDILDSHPQRTHIPSNWPGPDSVDELVRKSSGHFIYAATAMKFISSADEHPERALRVVEGLMPPRMGNPFAELDALYLHILTSAKYSRQVLGILRHCIFAALNNSVTAVCFMYPDISPEDIALFLSDVHALISLCPNHAAEMCIVLKHASLSDFLRDAHRSHAIFMSRQEYGAPFLPRYFRLLDNGAHSTTSSLFSGRGGENDVISDLNNAIAHSQDLNLLRSLVSAHSPRDVWNFCVEDLVHYGRESWAHHTKEDWVNCGLISSNSTREFVVLAVSGYIRTIRDSPVNHDNTLYTHQFKMYIQVLMDDLDKLVQTEPQYRIIPALMFSSSPSCLASLVPLLIKHFPQLRISWAYVFHFLNLRPKGANRGTIDPRSYQAIRSLPQTQFSWGSDLAFALERVLRHLVGYSWTPACLCPNPHERWLHRTKLLTLPTPRLGTMTAGFANFVRYGYSPDRARKIWDRRVQCFLLLKIVICYLHKCDGTSELARLARKSLPKAALWFPRLMKRAREGMDAYVVRWGESLDGLVEKSKSLSINEMD</sequence>
<comment type="caution">
    <text evidence="3">The sequence shown here is derived from an EMBL/GenBank/DDBJ whole genome shotgun (WGS) entry which is preliminary data.</text>
</comment>
<reference evidence="3 4" key="1">
    <citation type="journal article" date="2020" name="ISME J.">
        <title>Uncovering the hidden diversity of litter-decomposition mechanisms in mushroom-forming fungi.</title>
        <authorList>
            <person name="Floudas D."/>
            <person name="Bentzer J."/>
            <person name="Ahren D."/>
            <person name="Johansson T."/>
            <person name="Persson P."/>
            <person name="Tunlid A."/>
        </authorList>
    </citation>
    <scope>NUCLEOTIDE SEQUENCE [LARGE SCALE GENOMIC DNA]</scope>
    <source>
        <strain evidence="3 4">CBS 101986</strain>
    </source>
</reference>
<proteinExistence type="predicted"/>
<dbReference type="Pfam" id="PF24883">
    <property type="entry name" value="NPHP3_N"/>
    <property type="match status" value="1"/>
</dbReference>
<dbReference type="EMBL" id="JAACJJ010000014">
    <property type="protein sequence ID" value="KAF5327188.1"/>
    <property type="molecule type" value="Genomic_DNA"/>
</dbReference>
<evidence type="ECO:0000313" key="4">
    <source>
        <dbReference type="Proteomes" id="UP000567179"/>
    </source>
</evidence>
<evidence type="ECO:0000313" key="3">
    <source>
        <dbReference type="EMBL" id="KAF5327188.1"/>
    </source>
</evidence>
<dbReference type="AlphaFoldDB" id="A0A8H5BRE3"/>
<dbReference type="Gene3D" id="3.40.50.300">
    <property type="entry name" value="P-loop containing nucleotide triphosphate hydrolases"/>
    <property type="match status" value="1"/>
</dbReference>
<dbReference type="PROSITE" id="PS50837">
    <property type="entry name" value="NACHT"/>
    <property type="match status" value="1"/>
</dbReference>
<dbReference type="InterPro" id="IPR007111">
    <property type="entry name" value="NACHT_NTPase"/>
</dbReference>
<keyword evidence="4" id="KW-1185">Reference proteome</keyword>
<evidence type="ECO:0000256" key="1">
    <source>
        <dbReference type="ARBA" id="ARBA00022737"/>
    </source>
</evidence>
<dbReference type="Proteomes" id="UP000567179">
    <property type="component" value="Unassembled WGS sequence"/>
</dbReference>
<dbReference type="InterPro" id="IPR056884">
    <property type="entry name" value="NPHP3-like_N"/>
</dbReference>